<sequence>MTYNNNKIGKEDVYARGAEKALQGKQPKLNWIIMQALANAMERLWRNDILKQTYNLRGIEKYAIIENLDYFFDRIHQLFQPDYHPSVEDMIKVPIRTTGIVQAFYQVDREKDIFLHFFD</sequence>
<evidence type="ECO:0000313" key="6">
    <source>
        <dbReference type="Proteomes" id="UP000023152"/>
    </source>
</evidence>
<protein>
    <submittedName>
        <fullName evidence="5">G-protein alpha subunit</fullName>
    </submittedName>
</protein>
<dbReference type="Gene3D" id="1.10.400.10">
    <property type="entry name" value="GI Alpha 1, domain 2-like"/>
    <property type="match status" value="1"/>
</dbReference>
<dbReference type="InterPro" id="IPR011025">
    <property type="entry name" value="GproteinA_insert"/>
</dbReference>
<dbReference type="GO" id="GO:0001664">
    <property type="term" value="F:G protein-coupled receptor binding"/>
    <property type="evidence" value="ECO:0007669"/>
    <property type="project" value="TreeGrafter"/>
</dbReference>
<gene>
    <name evidence="5" type="ORF">RFI_17314</name>
</gene>
<dbReference type="InterPro" id="IPR001019">
    <property type="entry name" value="Gprotein_alpha_su"/>
</dbReference>
<evidence type="ECO:0000256" key="1">
    <source>
        <dbReference type="ARBA" id="ARBA00022723"/>
    </source>
</evidence>
<keyword evidence="6" id="KW-1185">Reference proteome</keyword>
<dbReference type="GO" id="GO:0007188">
    <property type="term" value="P:adenylate cyclase-modulating G protein-coupled receptor signaling pathway"/>
    <property type="evidence" value="ECO:0007669"/>
    <property type="project" value="TreeGrafter"/>
</dbReference>
<evidence type="ECO:0000313" key="5">
    <source>
        <dbReference type="EMBL" id="ETO19906.1"/>
    </source>
</evidence>
<feature type="non-terminal residue" evidence="5">
    <location>
        <position position="119"/>
    </location>
</feature>
<proteinExistence type="predicted"/>
<dbReference type="GO" id="GO:0005834">
    <property type="term" value="C:heterotrimeric G-protein complex"/>
    <property type="evidence" value="ECO:0007669"/>
    <property type="project" value="TreeGrafter"/>
</dbReference>
<feature type="binding site" evidence="4">
    <location>
        <position position="97"/>
    </location>
    <ligand>
        <name>Mg(2+)</name>
        <dbReference type="ChEBI" id="CHEBI:18420"/>
    </ligand>
</feature>
<dbReference type="OrthoDB" id="5817230at2759"/>
<dbReference type="GO" id="GO:0005525">
    <property type="term" value="F:GTP binding"/>
    <property type="evidence" value="ECO:0007669"/>
    <property type="project" value="UniProtKB-KW"/>
</dbReference>
<evidence type="ECO:0000256" key="2">
    <source>
        <dbReference type="ARBA" id="ARBA00022741"/>
    </source>
</evidence>
<keyword evidence="4" id="KW-0460">Magnesium</keyword>
<dbReference type="Pfam" id="PF00503">
    <property type="entry name" value="G-alpha"/>
    <property type="match status" value="1"/>
</dbReference>
<name>X6N1J2_RETFI</name>
<dbReference type="PANTHER" id="PTHR10218">
    <property type="entry name" value="GTP-BINDING PROTEIN ALPHA SUBUNIT"/>
    <property type="match status" value="1"/>
</dbReference>
<dbReference type="AlphaFoldDB" id="X6N1J2"/>
<reference evidence="5 6" key="1">
    <citation type="journal article" date="2013" name="Curr. Biol.">
        <title>The Genome of the Foraminiferan Reticulomyxa filosa.</title>
        <authorList>
            <person name="Glockner G."/>
            <person name="Hulsmann N."/>
            <person name="Schleicher M."/>
            <person name="Noegel A.A."/>
            <person name="Eichinger L."/>
            <person name="Gallinger C."/>
            <person name="Pawlowski J."/>
            <person name="Sierra R."/>
            <person name="Euteneuer U."/>
            <person name="Pillet L."/>
            <person name="Moustafa A."/>
            <person name="Platzer M."/>
            <person name="Groth M."/>
            <person name="Szafranski K."/>
            <person name="Schliwa M."/>
        </authorList>
    </citation>
    <scope>NUCLEOTIDE SEQUENCE [LARGE SCALE GENOMIC DNA]</scope>
</reference>
<dbReference type="SUPFAM" id="SSF47895">
    <property type="entry name" value="Transducin (alpha subunit), insertion domain"/>
    <property type="match status" value="1"/>
</dbReference>
<dbReference type="EMBL" id="ASPP01013172">
    <property type="protein sequence ID" value="ETO19906.1"/>
    <property type="molecule type" value="Genomic_DNA"/>
</dbReference>
<evidence type="ECO:0000256" key="4">
    <source>
        <dbReference type="PIRSR" id="PIRSR601019-2"/>
    </source>
</evidence>
<comment type="caution">
    <text evidence="5">The sequence shown here is derived from an EMBL/GenBank/DDBJ whole genome shotgun (WGS) entry which is preliminary data.</text>
</comment>
<dbReference type="GO" id="GO:0031683">
    <property type="term" value="F:G-protein beta/gamma-subunit complex binding"/>
    <property type="evidence" value="ECO:0007669"/>
    <property type="project" value="InterPro"/>
</dbReference>
<dbReference type="PROSITE" id="PS51882">
    <property type="entry name" value="G_ALPHA"/>
    <property type="match status" value="1"/>
</dbReference>
<dbReference type="GO" id="GO:0046872">
    <property type="term" value="F:metal ion binding"/>
    <property type="evidence" value="ECO:0007669"/>
    <property type="project" value="UniProtKB-KW"/>
</dbReference>
<keyword evidence="2" id="KW-0547">Nucleotide-binding</keyword>
<dbReference type="GO" id="GO:0005737">
    <property type="term" value="C:cytoplasm"/>
    <property type="evidence" value="ECO:0007669"/>
    <property type="project" value="TreeGrafter"/>
</dbReference>
<organism evidence="5 6">
    <name type="scientific">Reticulomyxa filosa</name>
    <dbReference type="NCBI Taxonomy" id="46433"/>
    <lineage>
        <taxon>Eukaryota</taxon>
        <taxon>Sar</taxon>
        <taxon>Rhizaria</taxon>
        <taxon>Retaria</taxon>
        <taxon>Foraminifera</taxon>
        <taxon>Monothalamids</taxon>
        <taxon>Reticulomyxidae</taxon>
        <taxon>Reticulomyxa</taxon>
    </lineage>
</organism>
<dbReference type="GO" id="GO:0003924">
    <property type="term" value="F:GTPase activity"/>
    <property type="evidence" value="ECO:0007669"/>
    <property type="project" value="InterPro"/>
</dbReference>
<dbReference type="Proteomes" id="UP000023152">
    <property type="component" value="Unassembled WGS sequence"/>
</dbReference>
<keyword evidence="3" id="KW-0342">GTP-binding</keyword>
<keyword evidence="1 4" id="KW-0479">Metal-binding</keyword>
<accession>X6N1J2</accession>
<evidence type="ECO:0000256" key="3">
    <source>
        <dbReference type="ARBA" id="ARBA00023134"/>
    </source>
</evidence>
<dbReference type="PANTHER" id="PTHR10218:SF302">
    <property type="entry name" value="GUANINE NUCLEOTIDE-BINDING PROTEIN ALPHA-5 SUBUNIT"/>
    <property type="match status" value="1"/>
</dbReference>